<dbReference type="RefSeq" id="WP_353940200.1">
    <property type="nucleotide sequence ID" value="NZ_CP159534.1"/>
</dbReference>
<evidence type="ECO:0000256" key="1">
    <source>
        <dbReference type="ARBA" id="ARBA00021292"/>
    </source>
</evidence>
<dbReference type="GO" id="GO:0016757">
    <property type="term" value="F:glycosyltransferase activity"/>
    <property type="evidence" value="ECO:0007669"/>
    <property type="project" value="UniProtKB-KW"/>
</dbReference>
<dbReference type="KEGG" id="stac:ABII15_00450"/>
<dbReference type="PANTHER" id="PTHR12526:SF627">
    <property type="entry name" value="D-RHAMNOSYLTRANSFERASE WBPZ"/>
    <property type="match status" value="1"/>
</dbReference>
<organism evidence="6">
    <name type="scientific">Streptomyces tabacisoli</name>
    <dbReference type="NCBI Taxonomy" id="3156398"/>
    <lineage>
        <taxon>Bacteria</taxon>
        <taxon>Bacillati</taxon>
        <taxon>Actinomycetota</taxon>
        <taxon>Actinomycetes</taxon>
        <taxon>Kitasatosporales</taxon>
        <taxon>Streptomycetaceae</taxon>
        <taxon>Streptomyces</taxon>
    </lineage>
</organism>
<keyword evidence="2 6" id="KW-0328">Glycosyltransferase</keyword>
<dbReference type="SUPFAM" id="SSF53756">
    <property type="entry name" value="UDP-Glycosyltransferase/glycogen phosphorylase"/>
    <property type="match status" value="1"/>
</dbReference>
<protein>
    <recommendedName>
        <fullName evidence="1">D-inositol 3-phosphate glycosyltransferase</fullName>
    </recommendedName>
</protein>
<dbReference type="InterPro" id="IPR028098">
    <property type="entry name" value="Glyco_trans_4-like_N"/>
</dbReference>
<dbReference type="Pfam" id="PF00534">
    <property type="entry name" value="Glycos_transf_1"/>
    <property type="match status" value="1"/>
</dbReference>
<dbReference type="AlphaFoldDB" id="A0AAU8IJR1"/>
<feature type="domain" description="Glycosyl transferase family 1" evidence="4">
    <location>
        <begin position="197"/>
        <end position="355"/>
    </location>
</feature>
<dbReference type="EMBL" id="CP159534">
    <property type="protein sequence ID" value="XCJ68514.1"/>
    <property type="molecule type" value="Genomic_DNA"/>
</dbReference>
<accession>A0AAU8IJR1</accession>
<dbReference type="Gene3D" id="3.40.50.2000">
    <property type="entry name" value="Glycogen Phosphorylase B"/>
    <property type="match status" value="2"/>
</dbReference>
<sequence length="417" mass="45885">MKITFLVHNVYAIGGTVRTTLNLAAALADRHSVEIVSMHRHRETPRFAVDPRVTLTPLVDLRPASPDANHPQLAQPAAAFPVQDRRHRQYSRLHDTRTAAHLEQTDADVVIGTRPGLNVYLARYGPAMALRIVQEHLTHDAHDKKLRAVLARHYRQLDAVVTTTRADADVYRARMPLPGVHVTAIPNGVPAVDVPQADGTAPVIAAAGRLTRPKRFDLLIDAFSDIAARHPDWQLKLYGDGAEKARLKQQIDDLGLTGRAHLMGIRTPIETEFAAASLVAVASEAESFGMTIIEAMRCGVPVVSTDCPLGPGEIITDGIDGRLVPVGDREALARALMELIEDPGRRRRISAAARATATAYDPGEIAVAYETLFRGLKETAVLRHRTRRRDRRRRTARGALRRLKSLLNAAAPQRSRR</sequence>
<keyword evidence="3 6" id="KW-0808">Transferase</keyword>
<evidence type="ECO:0000256" key="3">
    <source>
        <dbReference type="ARBA" id="ARBA00022679"/>
    </source>
</evidence>
<dbReference type="CDD" id="cd03820">
    <property type="entry name" value="GT4_AmsD-like"/>
    <property type="match status" value="1"/>
</dbReference>
<evidence type="ECO:0000313" key="6">
    <source>
        <dbReference type="EMBL" id="XCJ68514.1"/>
    </source>
</evidence>
<evidence type="ECO:0000259" key="5">
    <source>
        <dbReference type="Pfam" id="PF13439"/>
    </source>
</evidence>
<reference evidence="6" key="1">
    <citation type="submission" date="2024-06" db="EMBL/GenBank/DDBJ databases">
        <title>Streptomyces sp. strain HUAS MG91 genome sequences.</title>
        <authorList>
            <person name="Mo P."/>
        </authorList>
    </citation>
    <scope>NUCLEOTIDE SEQUENCE</scope>
    <source>
        <strain evidence="6">HUAS MG91</strain>
    </source>
</reference>
<dbReference type="Pfam" id="PF13439">
    <property type="entry name" value="Glyco_transf_4"/>
    <property type="match status" value="1"/>
</dbReference>
<dbReference type="PANTHER" id="PTHR12526">
    <property type="entry name" value="GLYCOSYLTRANSFERASE"/>
    <property type="match status" value="1"/>
</dbReference>
<proteinExistence type="predicted"/>
<evidence type="ECO:0000256" key="2">
    <source>
        <dbReference type="ARBA" id="ARBA00022676"/>
    </source>
</evidence>
<feature type="domain" description="Glycosyltransferase subfamily 4-like N-terminal" evidence="5">
    <location>
        <begin position="13"/>
        <end position="190"/>
    </location>
</feature>
<dbReference type="InterPro" id="IPR001296">
    <property type="entry name" value="Glyco_trans_1"/>
</dbReference>
<gene>
    <name evidence="6" type="ORF">ABII15_00450</name>
</gene>
<evidence type="ECO:0000259" key="4">
    <source>
        <dbReference type="Pfam" id="PF00534"/>
    </source>
</evidence>
<name>A0AAU8IJR1_9ACTN</name>